<dbReference type="InterPro" id="IPR041698">
    <property type="entry name" value="Methyltransf_25"/>
</dbReference>
<dbReference type="EMBL" id="QRDC01000001">
    <property type="protein sequence ID" value="KAA1280731.1"/>
    <property type="molecule type" value="Genomic_DNA"/>
</dbReference>
<evidence type="ECO:0000259" key="3">
    <source>
        <dbReference type="Pfam" id="PF13649"/>
    </source>
</evidence>
<dbReference type="InterPro" id="IPR029063">
    <property type="entry name" value="SAM-dependent_MTases_sf"/>
</dbReference>
<sequence length="248" mass="28178">MQQFNKNAGAYDAVRGKITYPEALYLSLAERASAHDAALDIGCGNGVSTGRLKAWFRHVEGCDQGDALIELARVNYPGLLFSVSPAESFSPQRRFDLVTSATSFYWMDRTRVLANLRDWLNPGGVFCAYKYDFPVVYGQLRDFIETELADRWHYYRDPRLLQYDNTLELMQACGHLVDCQREVFSNILFLTPLEIAQFFLSTSYVTRCIKVEGGKDYATRFTEAVCGREPAEKVAVNFDIHAFTATLR</sequence>
<dbReference type="PANTHER" id="PTHR44942:SF4">
    <property type="entry name" value="METHYLTRANSFERASE TYPE 11 DOMAIN-CONTAINING PROTEIN"/>
    <property type="match status" value="1"/>
</dbReference>
<dbReference type="CDD" id="cd02440">
    <property type="entry name" value="AdoMet_MTases"/>
    <property type="match status" value="1"/>
</dbReference>
<evidence type="ECO:0000313" key="4">
    <source>
        <dbReference type="EMBL" id="KAA1280731.1"/>
    </source>
</evidence>
<evidence type="ECO:0000256" key="1">
    <source>
        <dbReference type="ARBA" id="ARBA00022603"/>
    </source>
</evidence>
<comment type="caution">
    <text evidence="4">The sequence shown here is derived from an EMBL/GenBank/DDBJ whole genome shotgun (WGS) entry which is preliminary data.</text>
</comment>
<evidence type="ECO:0000256" key="2">
    <source>
        <dbReference type="ARBA" id="ARBA00022679"/>
    </source>
</evidence>
<dbReference type="RefSeq" id="WP_149691115.1">
    <property type="nucleotide sequence ID" value="NZ_QRDC01000001.1"/>
</dbReference>
<reference evidence="4 5" key="1">
    <citation type="submission" date="2018-08" db="EMBL/GenBank/DDBJ databases">
        <title>Complete genomic analysis of a Citrobacter pasteurii isolated from cockles (Cerastoderma edule) containing a new chromosomic qnrB allele.</title>
        <authorList>
            <person name="Rodrigues A."/>
            <person name="Baptista T."/>
            <person name="Quesada A."/>
            <person name="Campos M.J."/>
        </authorList>
    </citation>
    <scope>NUCLEOTIDE SEQUENCE [LARGE SCALE GENOMIC DNA]</scope>
    <source>
        <strain evidence="4 5">BA18</strain>
    </source>
</reference>
<dbReference type="Pfam" id="PF13649">
    <property type="entry name" value="Methyltransf_25"/>
    <property type="match status" value="1"/>
</dbReference>
<feature type="domain" description="Methyltransferase" evidence="3">
    <location>
        <begin position="39"/>
        <end position="124"/>
    </location>
</feature>
<gene>
    <name evidence="4" type="ORF">DXF85_00755</name>
</gene>
<name>A0A6N6K7L3_9ENTR</name>
<dbReference type="GO" id="GO:0008168">
    <property type="term" value="F:methyltransferase activity"/>
    <property type="evidence" value="ECO:0007669"/>
    <property type="project" value="UniProtKB-KW"/>
</dbReference>
<dbReference type="PANTHER" id="PTHR44942">
    <property type="entry name" value="METHYLTRANSF_11 DOMAIN-CONTAINING PROTEIN"/>
    <property type="match status" value="1"/>
</dbReference>
<organism evidence="4 5">
    <name type="scientific">Citrobacter pasteurii</name>
    <dbReference type="NCBI Taxonomy" id="1563222"/>
    <lineage>
        <taxon>Bacteria</taxon>
        <taxon>Pseudomonadati</taxon>
        <taxon>Pseudomonadota</taxon>
        <taxon>Gammaproteobacteria</taxon>
        <taxon>Enterobacterales</taxon>
        <taxon>Enterobacteriaceae</taxon>
        <taxon>Citrobacter</taxon>
    </lineage>
</organism>
<accession>A0A6N6K7L3</accession>
<keyword evidence="2 4" id="KW-0808">Transferase</keyword>
<dbReference type="Proteomes" id="UP000468420">
    <property type="component" value="Unassembled WGS sequence"/>
</dbReference>
<dbReference type="GO" id="GO:0032259">
    <property type="term" value="P:methylation"/>
    <property type="evidence" value="ECO:0007669"/>
    <property type="project" value="UniProtKB-KW"/>
</dbReference>
<dbReference type="SUPFAM" id="SSF53335">
    <property type="entry name" value="S-adenosyl-L-methionine-dependent methyltransferases"/>
    <property type="match status" value="1"/>
</dbReference>
<dbReference type="AlphaFoldDB" id="A0A6N6K7L3"/>
<keyword evidence="1 4" id="KW-0489">Methyltransferase</keyword>
<dbReference type="Gene3D" id="3.40.50.150">
    <property type="entry name" value="Vaccinia Virus protein VP39"/>
    <property type="match status" value="1"/>
</dbReference>
<proteinExistence type="predicted"/>
<evidence type="ECO:0000313" key="5">
    <source>
        <dbReference type="Proteomes" id="UP000468420"/>
    </source>
</evidence>
<protein>
    <submittedName>
        <fullName evidence="4">Class I SAM-dependent methyltransferase</fullName>
    </submittedName>
</protein>
<dbReference type="InterPro" id="IPR051052">
    <property type="entry name" value="Diverse_substrate_MTase"/>
</dbReference>